<evidence type="ECO:0000313" key="2">
    <source>
        <dbReference type="Proteomes" id="UP000199021"/>
    </source>
</evidence>
<organism evidence="1 2">
    <name type="scientific">Neolewinella agarilytica</name>
    <dbReference type="NCBI Taxonomy" id="478744"/>
    <lineage>
        <taxon>Bacteria</taxon>
        <taxon>Pseudomonadati</taxon>
        <taxon>Bacteroidota</taxon>
        <taxon>Saprospiria</taxon>
        <taxon>Saprospirales</taxon>
        <taxon>Lewinellaceae</taxon>
        <taxon>Neolewinella</taxon>
    </lineage>
</organism>
<dbReference type="AlphaFoldDB" id="A0A1H9EAH5"/>
<dbReference type="OrthoDB" id="191172at2"/>
<keyword evidence="2" id="KW-1185">Reference proteome</keyword>
<dbReference type="STRING" id="478744.SAMN05444359_1076"/>
<gene>
    <name evidence="1" type="ORF">SAMN05444359_1076</name>
</gene>
<sequence>MENLESETISFFQLLLKKRNDLIYSLPKDRVFITPSLLRLRFGENYDPNIITRWQKAGRIIKIRNGLYRTVDFDIRSEVDRFTVSNNLYEPSYVSLHSALHYYGLIPEHVYETTAISTRKTKSFEIDDRRYSFRHVKTDLFFGYEVVPWREHSYCIARPEKALIDLAYLESDFSDPAWIEGMRFDHFGLKEDIDWTQMFLYAHQINSETLFKRIALLLEIHDL</sequence>
<proteinExistence type="predicted"/>
<dbReference type="RefSeq" id="WP_090167023.1">
    <property type="nucleotide sequence ID" value="NZ_FOFB01000007.1"/>
</dbReference>
<accession>A0A1H9EAH5</accession>
<protein>
    <submittedName>
        <fullName evidence="1">Transcriptional regulator, AbiEi antitoxin, Type IV TA system</fullName>
    </submittedName>
</protein>
<evidence type="ECO:0000313" key="1">
    <source>
        <dbReference type="EMBL" id="SEQ22701.1"/>
    </source>
</evidence>
<dbReference type="Proteomes" id="UP000199021">
    <property type="component" value="Unassembled WGS sequence"/>
</dbReference>
<dbReference type="EMBL" id="FOFB01000007">
    <property type="protein sequence ID" value="SEQ22701.1"/>
    <property type="molecule type" value="Genomic_DNA"/>
</dbReference>
<reference evidence="2" key="1">
    <citation type="submission" date="2016-10" db="EMBL/GenBank/DDBJ databases">
        <authorList>
            <person name="Varghese N."/>
            <person name="Submissions S."/>
        </authorList>
    </citation>
    <scope>NUCLEOTIDE SEQUENCE [LARGE SCALE GENOMIC DNA]</scope>
    <source>
        <strain evidence="2">DSM 24740</strain>
    </source>
</reference>
<name>A0A1H9EAH5_9BACT</name>
<dbReference type="InParanoid" id="A0A1H9EAH5"/>